<dbReference type="PANTHER" id="PTHR25465">
    <property type="entry name" value="B-BOX DOMAIN CONTAINING"/>
    <property type="match status" value="1"/>
</dbReference>
<dbReference type="Gene3D" id="3.30.40.10">
    <property type="entry name" value="Zinc/RING finger domain, C3HC4 (zinc finger)"/>
    <property type="match status" value="1"/>
</dbReference>
<dbReference type="InterPro" id="IPR000315">
    <property type="entry name" value="Znf_B-box"/>
</dbReference>
<dbReference type="InterPro" id="IPR051051">
    <property type="entry name" value="E3_ubiq-ligase_TRIM/RNF"/>
</dbReference>
<accession>A0AAW1ERH2</accession>
<evidence type="ECO:0000256" key="6">
    <source>
        <dbReference type="PROSITE-ProRule" id="PRU00024"/>
    </source>
</evidence>
<dbReference type="InterPro" id="IPR027370">
    <property type="entry name" value="Znf-RING_euk"/>
</dbReference>
<keyword evidence="4" id="KW-0862">Zinc</keyword>
<dbReference type="GO" id="GO:0045087">
    <property type="term" value="P:innate immune response"/>
    <property type="evidence" value="ECO:0007669"/>
    <property type="project" value="UniProtKB-KW"/>
</dbReference>
<dbReference type="PROSITE" id="PS50188">
    <property type="entry name" value="B302_SPRY"/>
    <property type="match status" value="1"/>
</dbReference>
<evidence type="ECO:0000256" key="3">
    <source>
        <dbReference type="ARBA" id="ARBA00022771"/>
    </source>
</evidence>
<dbReference type="SUPFAM" id="SSF57850">
    <property type="entry name" value="RING/U-box"/>
    <property type="match status" value="1"/>
</dbReference>
<keyword evidence="3 6" id="KW-0863">Zinc-finger</keyword>
<comment type="caution">
    <text evidence="12">The sequence shown here is derived from an EMBL/GenBank/DDBJ whole genome shotgun (WGS) entry which is preliminary data.</text>
</comment>
<feature type="region of interest" description="Disordered" evidence="8">
    <location>
        <begin position="76"/>
        <end position="96"/>
    </location>
</feature>
<protein>
    <submittedName>
        <fullName evidence="12">Uncharacterized protein</fullName>
    </submittedName>
</protein>
<dbReference type="CDD" id="cd13733">
    <property type="entry name" value="SPRY_PRY_C-I_1"/>
    <property type="match status" value="1"/>
</dbReference>
<keyword evidence="5" id="KW-0391">Immunity</keyword>
<evidence type="ECO:0000256" key="2">
    <source>
        <dbReference type="ARBA" id="ARBA00022723"/>
    </source>
</evidence>
<dbReference type="InterPro" id="IPR017907">
    <property type="entry name" value="Znf_RING_CS"/>
</dbReference>
<dbReference type="Proteomes" id="UP001488805">
    <property type="component" value="Unassembled WGS sequence"/>
</dbReference>
<dbReference type="InterPro" id="IPR001841">
    <property type="entry name" value="Znf_RING"/>
</dbReference>
<dbReference type="PROSITE" id="PS00518">
    <property type="entry name" value="ZF_RING_1"/>
    <property type="match status" value="1"/>
</dbReference>
<dbReference type="InterPro" id="IPR003879">
    <property type="entry name" value="Butyrophylin_SPRY"/>
</dbReference>
<dbReference type="GO" id="GO:0008270">
    <property type="term" value="F:zinc ion binding"/>
    <property type="evidence" value="ECO:0007669"/>
    <property type="project" value="UniProtKB-KW"/>
</dbReference>
<keyword evidence="1" id="KW-0399">Innate immunity</keyword>
<dbReference type="FunFam" id="2.60.120.920:FF:000004">
    <property type="entry name" value="Butyrophilin subfamily 1 member A1"/>
    <property type="match status" value="1"/>
</dbReference>
<proteinExistence type="predicted"/>
<dbReference type="Gene3D" id="4.10.830.40">
    <property type="match status" value="1"/>
</dbReference>
<feature type="domain" description="B30.2/SPRY" evidence="11">
    <location>
        <begin position="353"/>
        <end position="552"/>
    </location>
</feature>
<dbReference type="InterPro" id="IPR001870">
    <property type="entry name" value="B30.2/SPRY"/>
</dbReference>
<dbReference type="PRINTS" id="PR01407">
    <property type="entry name" value="BUTYPHLNCDUF"/>
</dbReference>
<dbReference type="SUPFAM" id="SSF49899">
    <property type="entry name" value="Concanavalin A-like lectins/glucanases"/>
    <property type="match status" value="1"/>
</dbReference>
<evidence type="ECO:0000259" key="9">
    <source>
        <dbReference type="PROSITE" id="PS50089"/>
    </source>
</evidence>
<keyword evidence="2" id="KW-0479">Metal-binding</keyword>
<evidence type="ECO:0000256" key="7">
    <source>
        <dbReference type="SAM" id="Coils"/>
    </source>
</evidence>
<dbReference type="PANTHER" id="PTHR25465:SF32">
    <property type="entry name" value="BLOODTHIRSTY-RELATED GENE FAMILY, MEMBER 16 ISOFORM X1-RELATED"/>
    <property type="match status" value="1"/>
</dbReference>
<keyword evidence="13" id="KW-1185">Reference proteome</keyword>
<evidence type="ECO:0000313" key="13">
    <source>
        <dbReference type="Proteomes" id="UP001488805"/>
    </source>
</evidence>
<organism evidence="12 13">
    <name type="scientific">Zoarces viviparus</name>
    <name type="common">Viviparous eelpout</name>
    <name type="synonym">Blennius viviparus</name>
    <dbReference type="NCBI Taxonomy" id="48416"/>
    <lineage>
        <taxon>Eukaryota</taxon>
        <taxon>Metazoa</taxon>
        <taxon>Chordata</taxon>
        <taxon>Craniata</taxon>
        <taxon>Vertebrata</taxon>
        <taxon>Euteleostomi</taxon>
        <taxon>Actinopterygii</taxon>
        <taxon>Neopterygii</taxon>
        <taxon>Teleostei</taxon>
        <taxon>Neoteleostei</taxon>
        <taxon>Acanthomorphata</taxon>
        <taxon>Eupercaria</taxon>
        <taxon>Perciformes</taxon>
        <taxon>Cottioidei</taxon>
        <taxon>Zoarcales</taxon>
        <taxon>Zoarcidae</taxon>
        <taxon>Zoarcinae</taxon>
        <taxon>Zoarces</taxon>
    </lineage>
</organism>
<dbReference type="Pfam" id="PF13445">
    <property type="entry name" value="zf-RING_UBOX"/>
    <property type="match status" value="1"/>
</dbReference>
<dbReference type="Pfam" id="PF00622">
    <property type="entry name" value="SPRY"/>
    <property type="match status" value="1"/>
</dbReference>
<evidence type="ECO:0000259" key="10">
    <source>
        <dbReference type="PROSITE" id="PS50119"/>
    </source>
</evidence>
<name>A0AAW1ERH2_ZOAVI</name>
<dbReference type="InterPro" id="IPR013083">
    <property type="entry name" value="Znf_RING/FYVE/PHD"/>
</dbReference>
<dbReference type="Pfam" id="PF25600">
    <property type="entry name" value="TRIM_CC"/>
    <property type="match status" value="1"/>
</dbReference>
<dbReference type="SMART" id="SM00449">
    <property type="entry name" value="SPRY"/>
    <property type="match status" value="1"/>
</dbReference>
<gene>
    <name evidence="12" type="ORF">VZT92_017324</name>
</gene>
<dbReference type="GO" id="GO:0005737">
    <property type="term" value="C:cytoplasm"/>
    <property type="evidence" value="ECO:0007669"/>
    <property type="project" value="UniProtKB-ARBA"/>
</dbReference>
<dbReference type="Pfam" id="PF00643">
    <property type="entry name" value="zf-B_box"/>
    <property type="match status" value="1"/>
</dbReference>
<dbReference type="Gene3D" id="3.30.160.60">
    <property type="entry name" value="Classic Zinc Finger"/>
    <property type="match status" value="1"/>
</dbReference>
<dbReference type="PROSITE" id="PS50119">
    <property type="entry name" value="ZF_BBOX"/>
    <property type="match status" value="1"/>
</dbReference>
<dbReference type="Pfam" id="PF13765">
    <property type="entry name" value="PRY"/>
    <property type="match status" value="1"/>
</dbReference>
<dbReference type="InterPro" id="IPR003877">
    <property type="entry name" value="SPRY_dom"/>
</dbReference>
<dbReference type="InterPro" id="IPR058030">
    <property type="entry name" value="TRIM8/14/16/25/29/45/65_CC"/>
</dbReference>
<feature type="domain" description="RING-type" evidence="9">
    <location>
        <begin position="12"/>
        <end position="52"/>
    </location>
</feature>
<evidence type="ECO:0000256" key="4">
    <source>
        <dbReference type="ARBA" id="ARBA00022833"/>
    </source>
</evidence>
<dbReference type="InterPro" id="IPR013320">
    <property type="entry name" value="ConA-like_dom_sf"/>
</dbReference>
<evidence type="ECO:0000313" key="12">
    <source>
        <dbReference type="EMBL" id="KAK9524968.1"/>
    </source>
</evidence>
<evidence type="ECO:0000256" key="1">
    <source>
        <dbReference type="ARBA" id="ARBA00022588"/>
    </source>
</evidence>
<dbReference type="InterPro" id="IPR043136">
    <property type="entry name" value="B30.2/SPRY_sf"/>
</dbReference>
<dbReference type="Gene3D" id="2.60.120.920">
    <property type="match status" value="1"/>
</dbReference>
<dbReference type="EMBL" id="JBCEZU010000145">
    <property type="protein sequence ID" value="KAK9524968.1"/>
    <property type="molecule type" value="Genomic_DNA"/>
</dbReference>
<dbReference type="SMART" id="SM00589">
    <property type="entry name" value="PRY"/>
    <property type="match status" value="1"/>
</dbReference>
<dbReference type="CDD" id="cd19769">
    <property type="entry name" value="Bbox2_TRIM16-like"/>
    <property type="match status" value="1"/>
</dbReference>
<evidence type="ECO:0000256" key="8">
    <source>
        <dbReference type="SAM" id="MobiDB-lite"/>
    </source>
</evidence>
<feature type="domain" description="B box-type" evidence="10">
    <location>
        <begin position="154"/>
        <end position="194"/>
    </location>
</feature>
<dbReference type="AlphaFoldDB" id="A0AAW1ERH2"/>
<dbReference type="PROSITE" id="PS50089">
    <property type="entry name" value="ZF_RING_2"/>
    <property type="match status" value="1"/>
</dbReference>
<dbReference type="SMART" id="SM00184">
    <property type="entry name" value="RING"/>
    <property type="match status" value="1"/>
</dbReference>
<sequence length="561" mass="63868">MAFALSEEQFRCVICLDIFHNPVSTPCGHNFCRGCIKHYWDMRHKSNCPLCKEAFKTRPELRINVGLKDITEQFKKSMKGQPPHKPAPPKISKTIGGSPRQTSFDVPCDICQENILSVKSCVMCRKSYCEIHLTPHLRDPVLTMHRLTDPGTFVTSHLCVIHNKLLDKFCKSDQTLICGECREFEHKRHEIVSIEREGKRVRIHIKKTEAEFHEMVQDRQCKFEEITTSAQLRKINDEHEIQKSIEVVTRVISVIEKNQALLMGEIEEKQEAAKKAEEELLKELGQEVNELQRKRTELMHLEQSDDPLHLLQCFLPLSTPVFVKDWSQVRVHSASYTGPVRRAFTKLVDMCHELEDKLSAEEMSQAYQHAVDVTLDPVTASGWLCLSADGKQVSLSHQQKKASPPDDPRRFDSCVAVLGKQCFTSGRHYWMIQVGDKTDWDLGVARESINRKGVITVRPDSGYWAICRRKGGSLSACTGPSVTLRLQETPQKVGVFLDYEEGSVSFYDTEAKAHIYTYTCCDFAEPLYPYFNPCLHDNGRNTAPLIICPLDVEMSEASAAL</sequence>
<keyword evidence="7" id="KW-0175">Coiled coil</keyword>
<evidence type="ECO:0000259" key="11">
    <source>
        <dbReference type="PROSITE" id="PS50188"/>
    </source>
</evidence>
<feature type="coiled-coil region" evidence="7">
    <location>
        <begin position="259"/>
        <end position="301"/>
    </location>
</feature>
<reference evidence="12 13" key="1">
    <citation type="journal article" date="2024" name="Genome Biol. Evol.">
        <title>Chromosome-level genome assembly of the viviparous eelpout Zoarces viviparus.</title>
        <authorList>
            <person name="Fuhrmann N."/>
            <person name="Brasseur M.V."/>
            <person name="Bakowski C.E."/>
            <person name="Podsiadlowski L."/>
            <person name="Prost S."/>
            <person name="Krehenwinkel H."/>
            <person name="Mayer C."/>
        </authorList>
    </citation>
    <scope>NUCLEOTIDE SEQUENCE [LARGE SCALE GENOMIC DNA]</scope>
    <source>
        <strain evidence="12">NO-MEL_2022_Ind0_liver</strain>
    </source>
</reference>
<dbReference type="InterPro" id="IPR006574">
    <property type="entry name" value="PRY"/>
</dbReference>
<dbReference type="SUPFAM" id="SSF57845">
    <property type="entry name" value="B-box zinc-binding domain"/>
    <property type="match status" value="1"/>
</dbReference>
<evidence type="ECO:0000256" key="5">
    <source>
        <dbReference type="ARBA" id="ARBA00022859"/>
    </source>
</evidence>
<dbReference type="SMART" id="SM00336">
    <property type="entry name" value="BBOX"/>
    <property type="match status" value="1"/>
</dbReference>